<gene>
    <name evidence="2" type="ORF">SEMRO_1072_G238120.1</name>
</gene>
<dbReference type="EMBL" id="CAICTM010001070">
    <property type="protein sequence ID" value="CAB9520091.1"/>
    <property type="molecule type" value="Genomic_DNA"/>
</dbReference>
<feature type="compositionally biased region" description="Low complexity" evidence="1">
    <location>
        <begin position="91"/>
        <end position="103"/>
    </location>
</feature>
<evidence type="ECO:0000313" key="3">
    <source>
        <dbReference type="Proteomes" id="UP001153069"/>
    </source>
</evidence>
<dbReference type="Proteomes" id="UP001153069">
    <property type="component" value="Unassembled WGS sequence"/>
</dbReference>
<evidence type="ECO:0000256" key="1">
    <source>
        <dbReference type="SAM" id="MobiDB-lite"/>
    </source>
</evidence>
<protein>
    <submittedName>
        <fullName evidence="2">Uncharacterized protein</fullName>
    </submittedName>
</protein>
<comment type="caution">
    <text evidence="2">The sequence shown here is derived from an EMBL/GenBank/DDBJ whole genome shotgun (WGS) entry which is preliminary data.</text>
</comment>
<keyword evidence="3" id="KW-1185">Reference proteome</keyword>
<feature type="compositionally biased region" description="Acidic residues" evidence="1">
    <location>
        <begin position="22"/>
        <end position="36"/>
    </location>
</feature>
<evidence type="ECO:0000313" key="2">
    <source>
        <dbReference type="EMBL" id="CAB9520091.1"/>
    </source>
</evidence>
<feature type="region of interest" description="Disordered" evidence="1">
    <location>
        <begin position="69"/>
        <end position="110"/>
    </location>
</feature>
<accession>A0A9N8HND0</accession>
<feature type="compositionally biased region" description="Polar residues" evidence="1">
    <location>
        <begin position="1"/>
        <end position="21"/>
    </location>
</feature>
<reference evidence="2" key="1">
    <citation type="submission" date="2020-06" db="EMBL/GenBank/DDBJ databases">
        <authorList>
            <consortium name="Plant Systems Biology data submission"/>
        </authorList>
    </citation>
    <scope>NUCLEOTIDE SEQUENCE</scope>
    <source>
        <strain evidence="2">D6</strain>
    </source>
</reference>
<feature type="compositionally biased region" description="Low complexity" evidence="1">
    <location>
        <begin position="72"/>
        <end position="84"/>
    </location>
</feature>
<organism evidence="2 3">
    <name type="scientific">Seminavis robusta</name>
    <dbReference type="NCBI Taxonomy" id="568900"/>
    <lineage>
        <taxon>Eukaryota</taxon>
        <taxon>Sar</taxon>
        <taxon>Stramenopiles</taxon>
        <taxon>Ochrophyta</taxon>
        <taxon>Bacillariophyta</taxon>
        <taxon>Bacillariophyceae</taxon>
        <taxon>Bacillariophycidae</taxon>
        <taxon>Naviculales</taxon>
        <taxon>Naviculaceae</taxon>
        <taxon>Seminavis</taxon>
    </lineage>
</organism>
<name>A0A9N8HND0_9STRA</name>
<feature type="region of interest" description="Disordered" evidence="1">
    <location>
        <begin position="1"/>
        <end position="50"/>
    </location>
</feature>
<sequence length="152" mass="17421">MGSRMSCSSACTVSSDLTLYSSDEEDMDLEEEEEASIPEARPIASTDEDPEMLERVSQLEQEMKRLQDELRQQQQQNLKQQSAQPFKFRQPSSELASSSEEPPNTATIDDQIAHAQFVQAFRASIKVKNRKYHLKSTRIALSGEKLWMSWYN</sequence>
<proteinExistence type="predicted"/>
<dbReference type="AlphaFoldDB" id="A0A9N8HND0"/>